<organism evidence="1 2">
    <name type="scientific">Echinococcus multilocularis</name>
    <name type="common">Fox tapeworm</name>
    <dbReference type="NCBI Taxonomy" id="6211"/>
    <lineage>
        <taxon>Eukaryota</taxon>
        <taxon>Metazoa</taxon>
        <taxon>Spiralia</taxon>
        <taxon>Lophotrochozoa</taxon>
        <taxon>Platyhelminthes</taxon>
        <taxon>Cestoda</taxon>
        <taxon>Eucestoda</taxon>
        <taxon>Cyclophyllidea</taxon>
        <taxon>Taeniidae</taxon>
        <taxon>Echinococcus</taxon>
    </lineage>
</organism>
<dbReference type="EMBL" id="LN902253">
    <property type="protein sequence ID" value="CUT98481.1"/>
    <property type="molecule type" value="Genomic_DNA"/>
</dbReference>
<reference evidence="1" key="1">
    <citation type="journal article" date="2013" name="Nature">
        <title>The genomes of four tapeworm species reveal adaptations to parasitism.</title>
        <authorList>
            <person name="Tsai I.J."/>
            <person name="Zarowiecki M."/>
            <person name="Holroyd N."/>
            <person name="Garciarrubio A."/>
            <person name="Sanchez-Flores A."/>
            <person name="Brooks K.L."/>
            <person name="Tracey A."/>
            <person name="Bobes R.J."/>
            <person name="Fragoso G."/>
            <person name="Sciutto E."/>
            <person name="Aslett M."/>
            <person name="Beasley H."/>
            <person name="Bennett H.M."/>
            <person name="Cai J."/>
            <person name="Camicia F."/>
            <person name="Clark R."/>
            <person name="Cucher M."/>
            <person name="De Silva N."/>
            <person name="Day T.A."/>
            <person name="Deplazes P."/>
            <person name="Estrada K."/>
            <person name="Fernandez C."/>
            <person name="Holland P.W."/>
            <person name="Hou J."/>
            <person name="Hu S."/>
            <person name="Huckvale T."/>
            <person name="Hung S.S."/>
            <person name="Kamenetzky L."/>
            <person name="Keane J.A."/>
            <person name="Kiss F."/>
            <person name="Koziol U."/>
            <person name="Lambert O."/>
            <person name="Liu K."/>
            <person name="Luo X."/>
            <person name="Luo Y."/>
            <person name="Macchiaroli N."/>
            <person name="Nichol S."/>
            <person name="Paps J."/>
            <person name="Parkinson J."/>
            <person name="Pouchkina-Stantcheva N."/>
            <person name="Riddiford N."/>
            <person name="Rosenzvit M."/>
            <person name="Salinas G."/>
            <person name="Wasmuth J.D."/>
            <person name="Zamanian M."/>
            <person name="Zheng Y."/>
            <person name="Cai X."/>
            <person name="Soberon X."/>
            <person name="Olson P.D."/>
            <person name="Laclette J.P."/>
            <person name="Brehm K."/>
            <person name="Berriman M."/>
            <person name="Garciarrubio A."/>
            <person name="Bobes R.J."/>
            <person name="Fragoso G."/>
            <person name="Sanchez-Flores A."/>
            <person name="Estrada K."/>
            <person name="Cevallos M.A."/>
            <person name="Morett E."/>
            <person name="Gonzalez V."/>
            <person name="Portillo T."/>
            <person name="Ochoa-Leyva A."/>
            <person name="Jose M.V."/>
            <person name="Sciutto E."/>
            <person name="Landa A."/>
            <person name="Jimenez L."/>
            <person name="Valdes V."/>
            <person name="Carrero J.C."/>
            <person name="Larralde C."/>
            <person name="Morales-Montor J."/>
            <person name="Limon-Lason J."/>
            <person name="Soberon X."/>
            <person name="Laclette J.P."/>
        </authorList>
    </citation>
    <scope>NUCLEOTIDE SEQUENCE [LARGE SCALE GENOMIC DNA]</scope>
</reference>
<protein>
    <submittedName>
        <fullName evidence="1">Podospora anserina S mat+ genomic DNA chromosome 1, supercontig 4</fullName>
    </submittedName>
</protein>
<dbReference type="Proteomes" id="UP000017246">
    <property type="component" value="Unassembled WGS sequence"/>
</dbReference>
<evidence type="ECO:0000313" key="2">
    <source>
        <dbReference type="Proteomes" id="UP000017246"/>
    </source>
</evidence>
<evidence type="ECO:0000313" key="1">
    <source>
        <dbReference type="EMBL" id="CUT98481.1"/>
    </source>
</evidence>
<sequence>MKRFGYNLPDNVKDEDCWPPKSFRGVAQFELKQKHLVLTTPHAILHTKGSTFNRLKVINNIILFRKSAL</sequence>
<name>A0A0S4MI24_ECHMU</name>
<accession>A0A0S4MI24</accession>
<proteinExistence type="predicted"/>
<reference evidence="1" key="2">
    <citation type="submission" date="2015-11" db="EMBL/GenBank/DDBJ databases">
        <authorList>
            <person name="Zhang Y."/>
            <person name="Guo Z."/>
        </authorList>
    </citation>
    <scope>NUCLEOTIDE SEQUENCE</scope>
</reference>
<keyword evidence="2" id="KW-1185">Reference proteome</keyword>
<dbReference type="AlphaFoldDB" id="A0A0S4MI24"/>